<comment type="function">
    <text evidence="8">Hydrolyzes ribosome-free peptidyl-tRNAs (with 1 or more amino acids incorporated), which drop off the ribosome during protein synthesis, or as a result of ribosome stalling.</text>
</comment>
<dbReference type="GO" id="GO:0005737">
    <property type="term" value="C:cytoplasm"/>
    <property type="evidence" value="ECO:0007669"/>
    <property type="project" value="UniProtKB-SubCell"/>
</dbReference>
<evidence type="ECO:0000256" key="3">
    <source>
        <dbReference type="ARBA" id="ARBA00022801"/>
    </source>
</evidence>
<dbReference type="PROSITE" id="PS01195">
    <property type="entry name" value="PEPT_TRNA_HYDROL_1"/>
    <property type="match status" value="1"/>
</dbReference>
<dbReference type="InterPro" id="IPR036416">
    <property type="entry name" value="Pept_tRNA_hydro_sf"/>
</dbReference>
<feature type="site" description="Discriminates between blocked and unblocked aminoacyl-tRNA" evidence="8">
    <location>
        <position position="13"/>
    </location>
</feature>
<evidence type="ECO:0000256" key="10">
    <source>
        <dbReference type="RuleBase" id="RU004320"/>
    </source>
</evidence>
<feature type="binding site" evidence="8">
    <location>
        <position position="69"/>
    </location>
    <ligand>
        <name>tRNA</name>
        <dbReference type="ChEBI" id="CHEBI:17843"/>
    </ligand>
</feature>
<comment type="catalytic activity">
    <reaction evidence="6 8 9">
        <text>an N-acyl-L-alpha-aminoacyl-tRNA + H2O = an N-acyl-L-amino acid + a tRNA + H(+)</text>
        <dbReference type="Rhea" id="RHEA:54448"/>
        <dbReference type="Rhea" id="RHEA-COMP:10123"/>
        <dbReference type="Rhea" id="RHEA-COMP:13883"/>
        <dbReference type="ChEBI" id="CHEBI:15377"/>
        <dbReference type="ChEBI" id="CHEBI:15378"/>
        <dbReference type="ChEBI" id="CHEBI:59874"/>
        <dbReference type="ChEBI" id="CHEBI:78442"/>
        <dbReference type="ChEBI" id="CHEBI:138191"/>
        <dbReference type="EC" id="3.1.1.29"/>
    </reaction>
</comment>
<feature type="active site" description="Proton acceptor" evidence="8">
    <location>
        <position position="23"/>
    </location>
</feature>
<dbReference type="EMBL" id="VIVK01000001">
    <property type="protein sequence ID" value="TWD78991.1"/>
    <property type="molecule type" value="Genomic_DNA"/>
</dbReference>
<accession>A0A561BJC6</accession>
<dbReference type="PROSITE" id="PS01196">
    <property type="entry name" value="PEPT_TRNA_HYDROL_2"/>
    <property type="match status" value="1"/>
</dbReference>
<comment type="subunit">
    <text evidence="8">Monomer.</text>
</comment>
<reference evidence="11 12" key="1">
    <citation type="submission" date="2019-06" db="EMBL/GenBank/DDBJ databases">
        <title>Sequencing the genomes of 1000 actinobacteria strains.</title>
        <authorList>
            <person name="Klenk H.-P."/>
        </authorList>
    </citation>
    <scope>NUCLEOTIDE SEQUENCE [LARGE SCALE GENOMIC DNA]</scope>
    <source>
        <strain evidence="11 12">DSM 24683</strain>
    </source>
</reference>
<dbReference type="NCBIfam" id="TIGR00447">
    <property type="entry name" value="pth"/>
    <property type="match status" value="1"/>
</dbReference>
<keyword evidence="4 8" id="KW-0694">RNA-binding</keyword>
<dbReference type="RefSeq" id="WP_145801280.1">
    <property type="nucleotide sequence ID" value="NZ_VIVK01000001.1"/>
</dbReference>
<evidence type="ECO:0000256" key="9">
    <source>
        <dbReference type="RuleBase" id="RU000673"/>
    </source>
</evidence>
<dbReference type="EC" id="3.1.1.29" evidence="1 8"/>
<comment type="function">
    <text evidence="8">Catalyzes the release of premature peptidyl moieties from peptidyl-tRNA molecules trapped in stalled 50S ribosomal subunits, and thus maintains levels of free tRNAs and 50S ribosomes.</text>
</comment>
<gene>
    <name evidence="8" type="primary">pth</name>
    <name evidence="11" type="ORF">FB561_0039</name>
</gene>
<dbReference type="Pfam" id="PF01195">
    <property type="entry name" value="Pept_tRNA_hydro"/>
    <property type="match status" value="1"/>
</dbReference>
<dbReference type="OrthoDB" id="9800507at2"/>
<dbReference type="InterPro" id="IPR018171">
    <property type="entry name" value="Pept_tRNA_hydro_CS"/>
</dbReference>
<evidence type="ECO:0000313" key="11">
    <source>
        <dbReference type="EMBL" id="TWD78991.1"/>
    </source>
</evidence>
<feature type="binding site" evidence="8">
    <location>
        <position position="71"/>
    </location>
    <ligand>
        <name>tRNA</name>
        <dbReference type="ChEBI" id="CHEBI:17843"/>
    </ligand>
</feature>
<evidence type="ECO:0000256" key="1">
    <source>
        <dbReference type="ARBA" id="ARBA00013260"/>
    </source>
</evidence>
<keyword evidence="3 8" id="KW-0378">Hydrolase</keyword>
<feature type="site" description="Stabilizes the basic form of H active site to accept a proton" evidence="8">
    <location>
        <position position="96"/>
    </location>
</feature>
<evidence type="ECO:0000256" key="5">
    <source>
        <dbReference type="ARBA" id="ARBA00038063"/>
    </source>
</evidence>
<feature type="binding site" evidence="8">
    <location>
        <position position="117"/>
    </location>
    <ligand>
        <name>tRNA</name>
        <dbReference type="ChEBI" id="CHEBI:17843"/>
    </ligand>
</feature>
<organism evidence="11 12">
    <name type="scientific">Kribbella amoyensis</name>
    <dbReference type="NCBI Taxonomy" id="996641"/>
    <lineage>
        <taxon>Bacteria</taxon>
        <taxon>Bacillati</taxon>
        <taxon>Actinomycetota</taxon>
        <taxon>Actinomycetes</taxon>
        <taxon>Propionibacteriales</taxon>
        <taxon>Kribbellaceae</taxon>
        <taxon>Kribbella</taxon>
    </lineage>
</organism>
<comment type="similarity">
    <text evidence="5 8 10">Belongs to the PTH family.</text>
</comment>
<dbReference type="GO" id="GO:0000049">
    <property type="term" value="F:tRNA binding"/>
    <property type="evidence" value="ECO:0007669"/>
    <property type="project" value="UniProtKB-UniRule"/>
</dbReference>
<dbReference type="InterPro" id="IPR001328">
    <property type="entry name" value="Pept_tRNA_hydro"/>
</dbReference>
<dbReference type="GO" id="GO:0006515">
    <property type="term" value="P:protein quality control for misfolded or incompletely synthesized proteins"/>
    <property type="evidence" value="ECO:0007669"/>
    <property type="project" value="UniProtKB-UniRule"/>
</dbReference>
<sequence length="191" mass="20891">MADDVWLVVGLGNPGPSYARTRHNIGHLVADELAARTGDRWKQHKQVKAEVVETRISGLRTVLAKPRSYMNESGGPVSGLLRFFKVTPAALVVVHDELDLDFGTLRAKFGGGDNGHNGLRSIRKSVGTGDYYRVRFGVGRPPGRQNPADFVLNEFSSTERKDLPFAVDRTADAVESLLTDGLDVTQGRFNS</sequence>
<dbReference type="SUPFAM" id="SSF53178">
    <property type="entry name" value="Peptidyl-tRNA hydrolase-like"/>
    <property type="match status" value="1"/>
</dbReference>
<proteinExistence type="inferred from homology"/>
<dbReference type="HAMAP" id="MF_00083">
    <property type="entry name" value="Pept_tRNA_hydro_bact"/>
    <property type="match status" value="1"/>
</dbReference>
<dbReference type="Gene3D" id="3.40.50.1470">
    <property type="entry name" value="Peptidyl-tRNA hydrolase"/>
    <property type="match status" value="1"/>
</dbReference>
<name>A0A561BJC6_9ACTN</name>
<dbReference type="GO" id="GO:0072344">
    <property type="term" value="P:rescue of stalled ribosome"/>
    <property type="evidence" value="ECO:0007669"/>
    <property type="project" value="UniProtKB-UniRule"/>
</dbReference>
<keyword evidence="12" id="KW-1185">Reference proteome</keyword>
<dbReference type="AlphaFoldDB" id="A0A561BJC6"/>
<evidence type="ECO:0000256" key="8">
    <source>
        <dbReference type="HAMAP-Rule" id="MF_00083"/>
    </source>
</evidence>
<comment type="caution">
    <text evidence="11">The sequence shown here is derived from an EMBL/GenBank/DDBJ whole genome shotgun (WGS) entry which is preliminary data.</text>
</comment>
<dbReference type="FunFam" id="3.40.50.1470:FF:000001">
    <property type="entry name" value="Peptidyl-tRNA hydrolase"/>
    <property type="match status" value="1"/>
</dbReference>
<dbReference type="GO" id="GO:0004045">
    <property type="term" value="F:peptidyl-tRNA hydrolase activity"/>
    <property type="evidence" value="ECO:0007669"/>
    <property type="project" value="UniProtKB-UniRule"/>
</dbReference>
<dbReference type="PANTHER" id="PTHR17224">
    <property type="entry name" value="PEPTIDYL-TRNA HYDROLASE"/>
    <property type="match status" value="1"/>
</dbReference>
<evidence type="ECO:0000256" key="6">
    <source>
        <dbReference type="ARBA" id="ARBA00048707"/>
    </source>
</evidence>
<protein>
    <recommendedName>
        <fullName evidence="7 8">Peptidyl-tRNA hydrolase</fullName>
        <shortName evidence="8">Pth</shortName>
        <ecNumber evidence="1 8">3.1.1.29</ecNumber>
    </recommendedName>
</protein>
<comment type="subcellular location">
    <subcellularLocation>
        <location evidence="8">Cytoplasm</location>
    </subcellularLocation>
</comment>
<evidence type="ECO:0000256" key="7">
    <source>
        <dbReference type="ARBA" id="ARBA00050038"/>
    </source>
</evidence>
<evidence type="ECO:0000256" key="2">
    <source>
        <dbReference type="ARBA" id="ARBA00022555"/>
    </source>
</evidence>
<keyword evidence="2 8" id="KW-0820">tRNA-binding</keyword>
<keyword evidence="8" id="KW-0963">Cytoplasm</keyword>
<dbReference type="CDD" id="cd00462">
    <property type="entry name" value="PTH"/>
    <property type="match status" value="1"/>
</dbReference>
<evidence type="ECO:0000313" key="12">
    <source>
        <dbReference type="Proteomes" id="UP000318380"/>
    </source>
</evidence>
<dbReference type="PANTHER" id="PTHR17224:SF1">
    <property type="entry name" value="PEPTIDYL-TRNA HYDROLASE"/>
    <property type="match status" value="1"/>
</dbReference>
<evidence type="ECO:0000256" key="4">
    <source>
        <dbReference type="ARBA" id="ARBA00022884"/>
    </source>
</evidence>
<dbReference type="Proteomes" id="UP000318380">
    <property type="component" value="Unassembled WGS sequence"/>
</dbReference>
<feature type="binding site" evidence="8">
    <location>
        <position position="18"/>
    </location>
    <ligand>
        <name>tRNA</name>
        <dbReference type="ChEBI" id="CHEBI:17843"/>
    </ligand>
</feature>